<proteinExistence type="predicted"/>
<keyword evidence="1" id="KW-0472">Membrane</keyword>
<keyword evidence="1" id="KW-0812">Transmembrane</keyword>
<keyword evidence="1" id="KW-1133">Transmembrane helix</keyword>
<reference evidence="2 3" key="1">
    <citation type="submission" date="2015-01" db="EMBL/GenBank/DDBJ databases">
        <title>Evolution of Trichinella species and genotypes.</title>
        <authorList>
            <person name="Korhonen P.K."/>
            <person name="Edoardo P."/>
            <person name="Giuseppe L.R."/>
            <person name="Gasser R.B."/>
        </authorList>
    </citation>
    <scope>NUCLEOTIDE SEQUENCE [LARGE SCALE GENOMIC DNA]</scope>
    <source>
        <strain evidence="2">ISS37</strain>
    </source>
</reference>
<protein>
    <submittedName>
        <fullName evidence="2">Uncharacterized protein</fullName>
    </submittedName>
</protein>
<gene>
    <name evidence="2" type="ORF">T07_7690</name>
</gene>
<sequence length="75" mass="8615">MNTRVNITGVNVYRDKLKSLFMLSSAASFTWLLITVHIDDSSIYAYVLEKRVVRFVSYSHVRPQQCSVCVFTLPV</sequence>
<dbReference type="EMBL" id="JYDL01000241">
    <property type="protein sequence ID" value="KRX12950.1"/>
    <property type="molecule type" value="Genomic_DNA"/>
</dbReference>
<comment type="caution">
    <text evidence="2">The sequence shown here is derived from an EMBL/GenBank/DDBJ whole genome shotgun (WGS) entry which is preliminary data.</text>
</comment>
<feature type="transmembrane region" description="Helical" evidence="1">
    <location>
        <begin position="20"/>
        <end position="38"/>
    </location>
</feature>
<organism evidence="2 3">
    <name type="scientific">Trichinella nelsoni</name>
    <dbReference type="NCBI Taxonomy" id="6336"/>
    <lineage>
        <taxon>Eukaryota</taxon>
        <taxon>Metazoa</taxon>
        <taxon>Ecdysozoa</taxon>
        <taxon>Nematoda</taxon>
        <taxon>Enoplea</taxon>
        <taxon>Dorylaimia</taxon>
        <taxon>Trichinellida</taxon>
        <taxon>Trichinellidae</taxon>
        <taxon>Trichinella</taxon>
    </lineage>
</organism>
<name>A0A0V0REK6_9BILA</name>
<dbReference type="Proteomes" id="UP000054630">
    <property type="component" value="Unassembled WGS sequence"/>
</dbReference>
<evidence type="ECO:0000313" key="2">
    <source>
        <dbReference type="EMBL" id="KRX12950.1"/>
    </source>
</evidence>
<dbReference type="AlphaFoldDB" id="A0A0V0REK6"/>
<evidence type="ECO:0000313" key="3">
    <source>
        <dbReference type="Proteomes" id="UP000054630"/>
    </source>
</evidence>
<keyword evidence="3" id="KW-1185">Reference proteome</keyword>
<accession>A0A0V0REK6</accession>
<evidence type="ECO:0000256" key="1">
    <source>
        <dbReference type="SAM" id="Phobius"/>
    </source>
</evidence>